<organism evidence="1 3">
    <name type="scientific">Bacteroides muris</name>
    <name type="common">ex Fokt et al. 2023</name>
    <dbReference type="NCBI Taxonomy" id="2937417"/>
    <lineage>
        <taxon>Bacteria</taxon>
        <taxon>Pseudomonadati</taxon>
        <taxon>Bacteroidota</taxon>
        <taxon>Bacteroidia</taxon>
        <taxon>Bacteroidales</taxon>
        <taxon>Bacteroidaceae</taxon>
        <taxon>Bacteroides</taxon>
    </lineage>
</organism>
<proteinExistence type="predicted"/>
<dbReference type="RefSeq" id="WP_168354345.1">
    <property type="nucleotide sequence ID" value="NZ_JAMZED010000021.1"/>
</dbReference>
<protein>
    <submittedName>
        <fullName evidence="1">Uncharacterized protein</fullName>
    </submittedName>
</protein>
<accession>A0A9X2NUJ4</accession>
<reference evidence="1" key="2">
    <citation type="submission" date="2022-04" db="EMBL/GenBank/DDBJ databases">
        <authorList>
            <person name="Fokt H."/>
            <person name="Baines J."/>
        </authorList>
    </citation>
    <scope>NUCLEOTIDE SEQUENCE</scope>
    <source>
        <strain evidence="1">KH365_2</strain>
        <strain evidence="2">KH569_7</strain>
    </source>
</reference>
<evidence type="ECO:0000313" key="3">
    <source>
        <dbReference type="Proteomes" id="UP001143192"/>
    </source>
</evidence>
<name>A0A9X2NUJ4_9BACE</name>
<evidence type="ECO:0000313" key="2">
    <source>
        <dbReference type="EMBL" id="MCR6507254.1"/>
    </source>
</evidence>
<reference evidence="1" key="1">
    <citation type="journal article" date="2022" name="Arch. Microbiol.">
        <title>Bacteroides muris sp. nov. isolated from the cecum of wild-derived house mice.</title>
        <authorList>
            <person name="Fokt H."/>
            <person name="Unni R."/>
            <person name="Repnik U."/>
            <person name="Schmitz R.A."/>
            <person name="Bramkamp M."/>
            <person name="Baines J.F."/>
            <person name="Unterweger D."/>
        </authorList>
    </citation>
    <scope>NUCLEOTIDE SEQUENCE</scope>
    <source>
        <strain evidence="1">KH365_2</strain>
        <strain evidence="2">KH569_7</strain>
    </source>
</reference>
<dbReference type="AlphaFoldDB" id="A0A9X2NUJ4"/>
<keyword evidence="3" id="KW-1185">Reference proteome</keyword>
<evidence type="ECO:0000313" key="1">
    <source>
        <dbReference type="EMBL" id="MCR6505042.1"/>
    </source>
</evidence>
<dbReference type="Proteomes" id="UP001143192">
    <property type="component" value="Unassembled WGS sequence"/>
</dbReference>
<dbReference type="EMBL" id="JAMZED010000021">
    <property type="protein sequence ID" value="MCR6505042.1"/>
    <property type="molecule type" value="Genomic_DNA"/>
</dbReference>
<sequence length="55" mass="6285">MHTEEAPKADKSLDFYDIGIAEIVLMPAGQYTFMDYKSRASVADYYGSTVYRVIR</sequence>
<gene>
    <name evidence="2" type="ORF">M1B78_03455</name>
    <name evidence="1" type="ORF">M1B79_10245</name>
</gene>
<dbReference type="Proteomes" id="UP001143810">
    <property type="component" value="Unassembled WGS sequence"/>
</dbReference>
<dbReference type="EMBL" id="JAMZEE010000005">
    <property type="protein sequence ID" value="MCR6507254.1"/>
    <property type="molecule type" value="Genomic_DNA"/>
</dbReference>
<comment type="caution">
    <text evidence="1">The sequence shown here is derived from an EMBL/GenBank/DDBJ whole genome shotgun (WGS) entry which is preliminary data.</text>
</comment>